<dbReference type="AlphaFoldDB" id="A0A923HVV0"/>
<reference evidence="1" key="2">
    <citation type="submission" date="2020-10" db="EMBL/GenBank/DDBJ databases">
        <title>Comparative genomics of the Acetobacterium genus.</title>
        <authorList>
            <person name="Marshall C."/>
            <person name="May H."/>
            <person name="Norman S."/>
        </authorList>
    </citation>
    <scope>NUCLEOTIDE SEQUENCE</scope>
    <source>
        <strain evidence="1">DER-2019</strain>
    </source>
</reference>
<dbReference type="Proteomes" id="UP000616595">
    <property type="component" value="Unassembled WGS sequence"/>
</dbReference>
<comment type="caution">
    <text evidence="1">The sequence shown here is derived from an EMBL/GenBank/DDBJ whole genome shotgun (WGS) entry which is preliminary data.</text>
</comment>
<reference evidence="1" key="1">
    <citation type="submission" date="2019-10" db="EMBL/GenBank/DDBJ databases">
        <authorList>
            <person name="Ross D.E."/>
            <person name="Gulliver D."/>
        </authorList>
    </citation>
    <scope>NUCLEOTIDE SEQUENCE</scope>
    <source>
        <strain evidence="1">DER-2019</strain>
    </source>
</reference>
<name>A0A923HVV0_9FIRM</name>
<protein>
    <submittedName>
        <fullName evidence="1">Uncharacterized protein</fullName>
    </submittedName>
</protein>
<dbReference type="OrthoDB" id="5359740at2"/>
<dbReference type="EMBL" id="WJBD01000007">
    <property type="protein sequence ID" value="MBC3888132.1"/>
    <property type="molecule type" value="Genomic_DNA"/>
</dbReference>
<dbReference type="RefSeq" id="WP_148567472.1">
    <property type="nucleotide sequence ID" value="NZ_RXYA01000010.1"/>
</dbReference>
<evidence type="ECO:0000313" key="2">
    <source>
        <dbReference type="Proteomes" id="UP000616595"/>
    </source>
</evidence>
<organism evidence="1 2">
    <name type="scientific">Acetobacterium paludosum</name>
    <dbReference type="NCBI Taxonomy" id="52693"/>
    <lineage>
        <taxon>Bacteria</taxon>
        <taxon>Bacillati</taxon>
        <taxon>Bacillota</taxon>
        <taxon>Clostridia</taxon>
        <taxon>Eubacteriales</taxon>
        <taxon>Eubacteriaceae</taxon>
        <taxon>Acetobacterium</taxon>
    </lineage>
</organism>
<evidence type="ECO:0000313" key="1">
    <source>
        <dbReference type="EMBL" id="MBC3888132.1"/>
    </source>
</evidence>
<sequence>MNNKNRLSVDAWEQGHEIALACKAFKQDVEEEWVAEEVISCYNCRYRRFADSGIQCMKYLFPE</sequence>
<gene>
    <name evidence="1" type="ORF">GH810_07405</name>
</gene>
<keyword evidence="2" id="KW-1185">Reference proteome</keyword>
<proteinExistence type="predicted"/>
<accession>A0A923HVV0</accession>